<proteinExistence type="predicted"/>
<evidence type="ECO:0000313" key="2">
    <source>
        <dbReference type="EMBL" id="KAF5447533.1"/>
    </source>
</evidence>
<accession>A0A833WFS1</accession>
<evidence type="ECO:0000313" key="3">
    <source>
        <dbReference type="Proteomes" id="UP000619265"/>
    </source>
</evidence>
<evidence type="ECO:0000256" key="1">
    <source>
        <dbReference type="SAM" id="MobiDB-lite"/>
    </source>
</evidence>
<dbReference type="PANTHER" id="PTHR47481:SF10">
    <property type="entry name" value="COPIA-LIKE POLYPROTEIN_RETROTRANSPOSON"/>
    <property type="match status" value="1"/>
</dbReference>
<comment type="caution">
    <text evidence="2">The sequence shown here is derived from an EMBL/GenBank/DDBJ whole genome shotgun (WGS) entry which is preliminary data.</text>
</comment>
<dbReference type="EMBL" id="LIHL02000014">
    <property type="protein sequence ID" value="KAF5447533.1"/>
    <property type="molecule type" value="Genomic_DNA"/>
</dbReference>
<sequence>MAQNKIPTLSPSIISSAAHLITIKLTSDNYLLWNAQILPFLKGNQLYGFVDGTCPKPPPTINEQANPEYAKWVLQDQLLISAINSSLTDKVLAQVLGCSTSYEVWTTLEGLFSAQTQAHIMQTQYSLATLKKGSETITEYFHKATALSASLNAAGHPLSPSEFNIYLLAGLGSDYESLVTSITTRPDPMSSSQIYSYLLNHESRLSHQTQSILSGSSFSTNVSSLRPPAQSFSPNRGRGRGFRRGRGGGRPNQSAPTNTFISNSSNRPTCQLCLKIGHTAMACYRRFDHAYQSPPPSSFSANYTAFPNGSNNLNSWFPDTAATNHFTADFSRLNLESSPYQGMDHVSIGDGSSIPIQNSGTGILQTPSGFAHSGGTSSGNC</sequence>
<reference evidence="2" key="2">
    <citation type="submission" date="2020-03" db="EMBL/GenBank/DDBJ databases">
        <title>Walnut 2.0.</title>
        <authorList>
            <person name="Marrano A."/>
            <person name="Britton M."/>
            <person name="Zimin A.V."/>
            <person name="Zaini P.A."/>
            <person name="Workman R."/>
            <person name="Puiu D."/>
            <person name="Bianco L."/>
            <person name="Allen B.J."/>
            <person name="Troggio M."/>
            <person name="Leslie C.A."/>
            <person name="Timp W."/>
            <person name="Dendekar A."/>
            <person name="Salzberg S.L."/>
            <person name="Neale D.B."/>
        </authorList>
    </citation>
    <scope>NUCLEOTIDE SEQUENCE</scope>
    <source>
        <tissue evidence="2">Leaves</tissue>
    </source>
</reference>
<name>A0A833WFS1_JUGRE</name>
<evidence type="ECO:0008006" key="4">
    <source>
        <dbReference type="Google" id="ProtNLM"/>
    </source>
</evidence>
<dbReference type="Gramene" id="Jr14_17070_p1">
    <property type="protein sequence ID" value="cds.Jr14_17070_p1"/>
    <property type="gene ID" value="Jr14_17070"/>
</dbReference>
<dbReference type="AlphaFoldDB" id="A0A833WFS1"/>
<feature type="compositionally biased region" description="Polar residues" evidence="1">
    <location>
        <begin position="251"/>
        <end position="265"/>
    </location>
</feature>
<feature type="compositionally biased region" description="Polar residues" evidence="1">
    <location>
        <begin position="224"/>
        <end position="234"/>
    </location>
</feature>
<protein>
    <recommendedName>
        <fullName evidence="4">Retrotransposon Copia-like N-terminal domain-containing protein</fullName>
    </recommendedName>
</protein>
<gene>
    <name evidence="2" type="ORF">F2P56_033083</name>
</gene>
<dbReference type="Pfam" id="PF14223">
    <property type="entry name" value="Retrotran_gag_2"/>
    <property type="match status" value="1"/>
</dbReference>
<organism evidence="2 3">
    <name type="scientific">Juglans regia</name>
    <name type="common">English walnut</name>
    <dbReference type="NCBI Taxonomy" id="51240"/>
    <lineage>
        <taxon>Eukaryota</taxon>
        <taxon>Viridiplantae</taxon>
        <taxon>Streptophyta</taxon>
        <taxon>Embryophyta</taxon>
        <taxon>Tracheophyta</taxon>
        <taxon>Spermatophyta</taxon>
        <taxon>Magnoliopsida</taxon>
        <taxon>eudicotyledons</taxon>
        <taxon>Gunneridae</taxon>
        <taxon>Pentapetalae</taxon>
        <taxon>rosids</taxon>
        <taxon>fabids</taxon>
        <taxon>Fagales</taxon>
        <taxon>Juglandaceae</taxon>
        <taxon>Juglans</taxon>
    </lineage>
</organism>
<feature type="region of interest" description="Disordered" evidence="1">
    <location>
        <begin position="224"/>
        <end position="265"/>
    </location>
</feature>
<reference evidence="2" key="1">
    <citation type="submission" date="2015-10" db="EMBL/GenBank/DDBJ databases">
        <authorList>
            <person name="Martinez-Garcia P.J."/>
            <person name="Crepeau M.W."/>
            <person name="Puiu D."/>
            <person name="Gonzalez-Ibeas D."/>
            <person name="Whalen J."/>
            <person name="Stevens K."/>
            <person name="Paul R."/>
            <person name="Butterfield T."/>
            <person name="Britton M."/>
            <person name="Reagan R."/>
            <person name="Chakraborty S."/>
            <person name="Walawage S.L."/>
            <person name="Vasquez-Gross H.A."/>
            <person name="Cardeno C."/>
            <person name="Famula R."/>
            <person name="Pratt K."/>
            <person name="Kuruganti S."/>
            <person name="Aradhya M.K."/>
            <person name="Leslie C.A."/>
            <person name="Dandekar A.M."/>
            <person name="Salzberg S.L."/>
            <person name="Wegrzyn J.L."/>
            <person name="Langley C.H."/>
            <person name="Neale D.B."/>
        </authorList>
    </citation>
    <scope>NUCLEOTIDE SEQUENCE</scope>
    <source>
        <tissue evidence="2">Leaves</tissue>
    </source>
</reference>
<feature type="compositionally biased region" description="Basic residues" evidence="1">
    <location>
        <begin position="237"/>
        <end position="247"/>
    </location>
</feature>
<dbReference type="PANTHER" id="PTHR47481">
    <property type="match status" value="1"/>
</dbReference>
<dbReference type="Proteomes" id="UP000619265">
    <property type="component" value="Unassembled WGS sequence"/>
</dbReference>